<feature type="transmembrane region" description="Helical" evidence="1">
    <location>
        <begin position="152"/>
        <end position="169"/>
    </location>
</feature>
<keyword evidence="3" id="KW-1185">Reference proteome</keyword>
<keyword evidence="1" id="KW-0472">Membrane</keyword>
<protein>
    <recommendedName>
        <fullName evidence="4">DUF624 domain-containing protein</fullName>
    </recommendedName>
</protein>
<feature type="transmembrane region" description="Helical" evidence="1">
    <location>
        <begin position="20"/>
        <end position="44"/>
    </location>
</feature>
<accession>A0ABP9A8G6</accession>
<evidence type="ECO:0000313" key="2">
    <source>
        <dbReference type="EMBL" id="GAA4775195.1"/>
    </source>
</evidence>
<dbReference type="InterPro" id="IPR006938">
    <property type="entry name" value="DUF624"/>
</dbReference>
<comment type="caution">
    <text evidence="2">The sequence shown here is derived from an EMBL/GenBank/DDBJ whole genome shotgun (WGS) entry which is preliminary data.</text>
</comment>
<proteinExistence type="predicted"/>
<feature type="transmembrane region" description="Helical" evidence="1">
    <location>
        <begin position="103"/>
        <end position="131"/>
    </location>
</feature>
<dbReference type="Proteomes" id="UP001501645">
    <property type="component" value="Unassembled WGS sequence"/>
</dbReference>
<keyword evidence="1" id="KW-0812">Transmembrane</keyword>
<keyword evidence="1" id="KW-1133">Transmembrane helix</keyword>
<sequence>MRIDPEGRALSGLSTFLTFVALNVSYLVVCLPVVTIGTATASLFEVTMRYSDDEQGRPLADFFPGLVRNAARGTAVLLAIGLPLAALVFSGVFWLGMESIVGAIAGAVALLGAAYLVAVLLYGLALVGRYGAPVRITLRNAMLLPLAEPTRTLILVAIPAACASLAVVVPPFTVILGTIGFSVGAYAAAFAFRSAFARHTDPA</sequence>
<name>A0ABP9A8G6_9MICO</name>
<evidence type="ECO:0000256" key="1">
    <source>
        <dbReference type="SAM" id="Phobius"/>
    </source>
</evidence>
<reference evidence="3" key="1">
    <citation type="journal article" date="2019" name="Int. J. Syst. Evol. Microbiol.">
        <title>The Global Catalogue of Microorganisms (GCM) 10K type strain sequencing project: providing services to taxonomists for standard genome sequencing and annotation.</title>
        <authorList>
            <consortium name="The Broad Institute Genomics Platform"/>
            <consortium name="The Broad Institute Genome Sequencing Center for Infectious Disease"/>
            <person name="Wu L."/>
            <person name="Ma J."/>
        </authorList>
    </citation>
    <scope>NUCLEOTIDE SEQUENCE [LARGE SCALE GENOMIC DNA]</scope>
    <source>
        <strain evidence="3">JCM 18537</strain>
    </source>
</reference>
<evidence type="ECO:0008006" key="4">
    <source>
        <dbReference type="Google" id="ProtNLM"/>
    </source>
</evidence>
<dbReference type="EMBL" id="BAABKO010000003">
    <property type="protein sequence ID" value="GAA4775195.1"/>
    <property type="molecule type" value="Genomic_DNA"/>
</dbReference>
<evidence type="ECO:0000313" key="3">
    <source>
        <dbReference type="Proteomes" id="UP001501645"/>
    </source>
</evidence>
<organism evidence="2 3">
    <name type="scientific">Microbacterium gilvum</name>
    <dbReference type="NCBI Taxonomy" id="1336204"/>
    <lineage>
        <taxon>Bacteria</taxon>
        <taxon>Bacillati</taxon>
        <taxon>Actinomycetota</taxon>
        <taxon>Actinomycetes</taxon>
        <taxon>Micrococcales</taxon>
        <taxon>Microbacteriaceae</taxon>
        <taxon>Microbacterium</taxon>
    </lineage>
</organism>
<dbReference type="Pfam" id="PF04854">
    <property type="entry name" value="DUF624"/>
    <property type="match status" value="1"/>
</dbReference>
<feature type="transmembrane region" description="Helical" evidence="1">
    <location>
        <begin position="175"/>
        <end position="196"/>
    </location>
</feature>
<feature type="transmembrane region" description="Helical" evidence="1">
    <location>
        <begin position="75"/>
        <end position="97"/>
    </location>
</feature>
<gene>
    <name evidence="2" type="ORF">GCM10023351_19560</name>
</gene>
<dbReference type="RefSeq" id="WP_345438596.1">
    <property type="nucleotide sequence ID" value="NZ_BAABKO010000003.1"/>
</dbReference>